<feature type="coiled-coil region" evidence="1">
    <location>
        <begin position="47"/>
        <end position="131"/>
    </location>
</feature>
<evidence type="ECO:0000313" key="3">
    <source>
        <dbReference type="Proteomes" id="UP001159427"/>
    </source>
</evidence>
<dbReference type="Proteomes" id="UP001159427">
    <property type="component" value="Unassembled WGS sequence"/>
</dbReference>
<dbReference type="PANTHER" id="PTHR28574">
    <property type="entry name" value="RIKEN CDNA 6820408C15"/>
    <property type="match status" value="1"/>
</dbReference>
<dbReference type="Pfam" id="PF15397">
    <property type="entry name" value="DUF4618"/>
    <property type="match status" value="1"/>
</dbReference>
<organism evidence="2 3">
    <name type="scientific">Porites evermanni</name>
    <dbReference type="NCBI Taxonomy" id="104178"/>
    <lineage>
        <taxon>Eukaryota</taxon>
        <taxon>Metazoa</taxon>
        <taxon>Cnidaria</taxon>
        <taxon>Anthozoa</taxon>
        <taxon>Hexacorallia</taxon>
        <taxon>Scleractinia</taxon>
        <taxon>Fungiina</taxon>
        <taxon>Poritidae</taxon>
        <taxon>Porites</taxon>
    </lineage>
</organism>
<dbReference type="PANTHER" id="PTHR28574:SF1">
    <property type="entry name" value="RIKEN CDNA 6820408C15 GENE"/>
    <property type="match status" value="1"/>
</dbReference>
<evidence type="ECO:0000256" key="1">
    <source>
        <dbReference type="SAM" id="Coils"/>
    </source>
</evidence>
<dbReference type="EMBL" id="CALNXI010000478">
    <property type="protein sequence ID" value="CAH3027891.1"/>
    <property type="molecule type" value="Genomic_DNA"/>
</dbReference>
<evidence type="ECO:0008006" key="4">
    <source>
        <dbReference type="Google" id="ProtNLM"/>
    </source>
</evidence>
<keyword evidence="1" id="KW-0175">Coiled coil</keyword>
<sequence>MKVVDQMESSENQIHGDVKTLLQKYERFRGAMSTLNEKFGEDLVVTKKRLEETRMLVNKEIAELQLQLNVMDKKLTQKNEEMNILLNYKDKEYPAKALQIAKLKRQQEILASAFKEELEELQAVVDAEREKFSHQRKTVQREITTRVTEDTINAMGDDIKEMALQNMIMKKEVEIHRNEVKLLEANNAKLEAEIREMLDSQALNTQAQIFPEVFGKREKCTPDMELHLDIPTHDWLPI</sequence>
<evidence type="ECO:0000313" key="2">
    <source>
        <dbReference type="EMBL" id="CAH3027891.1"/>
    </source>
</evidence>
<protein>
    <recommendedName>
        <fullName evidence="4">Growth arrest-specific protein 8</fullName>
    </recommendedName>
</protein>
<accession>A0ABN8MGM1</accession>
<proteinExistence type="predicted"/>
<comment type="caution">
    <text evidence="2">The sequence shown here is derived from an EMBL/GenBank/DDBJ whole genome shotgun (WGS) entry which is preliminary data.</text>
</comment>
<keyword evidence="3" id="KW-1185">Reference proteome</keyword>
<feature type="coiled-coil region" evidence="1">
    <location>
        <begin position="166"/>
        <end position="200"/>
    </location>
</feature>
<dbReference type="InterPro" id="IPR029236">
    <property type="entry name" value="DUF4618"/>
</dbReference>
<name>A0ABN8MGM1_9CNID</name>
<reference evidence="2 3" key="1">
    <citation type="submission" date="2022-05" db="EMBL/GenBank/DDBJ databases">
        <authorList>
            <consortium name="Genoscope - CEA"/>
            <person name="William W."/>
        </authorList>
    </citation>
    <scope>NUCLEOTIDE SEQUENCE [LARGE SCALE GENOMIC DNA]</scope>
</reference>
<gene>
    <name evidence="2" type="ORF">PEVE_00032637</name>
</gene>